<dbReference type="InterPro" id="IPR006571">
    <property type="entry name" value="TLDc_dom"/>
</dbReference>
<feature type="domain" description="TLDc" evidence="6">
    <location>
        <begin position="257"/>
        <end position="439"/>
    </location>
</feature>
<evidence type="ECO:0000256" key="1">
    <source>
        <dbReference type="ARBA" id="ARBA00004173"/>
    </source>
</evidence>
<dbReference type="PANTHER" id="PTHR23354:SF62">
    <property type="entry name" value="MUSTARD, ISOFORM V"/>
    <property type="match status" value="1"/>
</dbReference>
<dbReference type="GO" id="GO:0005739">
    <property type="term" value="C:mitochondrion"/>
    <property type="evidence" value="ECO:0007669"/>
    <property type="project" value="UniProtKB-SubCell"/>
</dbReference>
<evidence type="ECO:0000256" key="5">
    <source>
        <dbReference type="SAM" id="MobiDB-lite"/>
    </source>
</evidence>
<proteinExistence type="inferred from homology"/>
<evidence type="ECO:0000313" key="7">
    <source>
        <dbReference type="EMBL" id="KAJ8611996.1"/>
    </source>
</evidence>
<sequence>MGAQNNKVQRVVDPGPLGDSECGAALEVFAKHATEGELSAAGFVRAMDLESEAAFGKALFFVASRGAPLLGAQEFVRFMGETTRGAKSCRLTHLLCAGVGAVSLVDPVTREPRYADPAALARLFEVTWRSLLSKHHPTSCGFDDDDDDDATVSGSRRRRRAYGAASPLDADPFVRSIVAAAAHETKQEERAREGAQAVGSDATALSPEGHVDLSCVARWAERHAPELADAWSAFARAACFGEYAGIFTAPVVVDKSEILGSAGDAARAQILCALGLCASEARGRWKRVYGSGIDGLSFYRLCHQILGWRGPTLLIVKASGSGDVFGAYLDEPWREWHQFYGGSSCLVFALRPTLAVCRPRRGPGSRRDFMYLSTKARFKGICIGSSGGPDTARILVPEQLGDATIAVRASCLTFESAPLAPSHPNGQVEIDAIEVWGVGDQATILSAARARDENRKTRAEHIRKAGTVDKTKFADSDFDREFLFGKTFAQCASNADLRRPVREAANGNNNNNNNRGPD</sequence>
<reference evidence="7" key="1">
    <citation type="submission" date="2023-01" db="EMBL/GenBank/DDBJ databases">
        <title>Metagenome sequencing of chrysophaentin producing Chrysophaeum taylorii.</title>
        <authorList>
            <person name="Davison J."/>
            <person name="Bewley C."/>
        </authorList>
    </citation>
    <scope>NUCLEOTIDE SEQUENCE</scope>
    <source>
        <strain evidence="7">NIES-1699</strain>
    </source>
</reference>
<dbReference type="Proteomes" id="UP001230188">
    <property type="component" value="Unassembled WGS sequence"/>
</dbReference>
<comment type="caution">
    <text evidence="7">The sequence shown here is derived from an EMBL/GenBank/DDBJ whole genome shotgun (WGS) entry which is preliminary data.</text>
</comment>
<evidence type="ECO:0000256" key="3">
    <source>
        <dbReference type="ARBA" id="ARBA00023128"/>
    </source>
</evidence>
<dbReference type="EMBL" id="JAQMWT010000059">
    <property type="protein sequence ID" value="KAJ8611996.1"/>
    <property type="molecule type" value="Genomic_DNA"/>
</dbReference>
<feature type="region of interest" description="Disordered" evidence="5">
    <location>
        <begin position="139"/>
        <end position="163"/>
    </location>
</feature>
<dbReference type="Pfam" id="PF07534">
    <property type="entry name" value="TLD"/>
    <property type="match status" value="1"/>
</dbReference>
<keyword evidence="8" id="KW-1185">Reference proteome</keyword>
<accession>A0AAD7UNG0</accession>
<name>A0AAD7UNG0_9STRA</name>
<dbReference type="PROSITE" id="PS51886">
    <property type="entry name" value="TLDC"/>
    <property type="match status" value="1"/>
</dbReference>
<dbReference type="SMART" id="SM00584">
    <property type="entry name" value="TLDc"/>
    <property type="match status" value="1"/>
</dbReference>
<gene>
    <name evidence="7" type="ORF">CTAYLR_004412</name>
</gene>
<keyword evidence="3" id="KW-0496">Mitochondrion</keyword>
<comment type="similarity">
    <text evidence="2">Belongs to the OXR1 family.</text>
</comment>
<evidence type="ECO:0000256" key="2">
    <source>
        <dbReference type="ARBA" id="ARBA00009540"/>
    </source>
</evidence>
<dbReference type="AlphaFoldDB" id="A0AAD7UNG0"/>
<organism evidence="7 8">
    <name type="scientific">Chrysophaeum taylorii</name>
    <dbReference type="NCBI Taxonomy" id="2483200"/>
    <lineage>
        <taxon>Eukaryota</taxon>
        <taxon>Sar</taxon>
        <taxon>Stramenopiles</taxon>
        <taxon>Ochrophyta</taxon>
        <taxon>Pelagophyceae</taxon>
        <taxon>Pelagomonadales</taxon>
        <taxon>Pelagomonadaceae</taxon>
        <taxon>Chrysophaeum</taxon>
    </lineage>
</organism>
<comment type="subcellular location">
    <subcellularLocation>
        <location evidence="1">Mitochondrion</location>
    </subcellularLocation>
</comment>
<protein>
    <recommendedName>
        <fullName evidence="4">Oxidation resistance protein 1</fullName>
    </recommendedName>
</protein>
<evidence type="ECO:0000313" key="8">
    <source>
        <dbReference type="Proteomes" id="UP001230188"/>
    </source>
</evidence>
<dbReference type="PANTHER" id="PTHR23354">
    <property type="entry name" value="NUCLEOLAR PROTEIN 7/ESTROGEN RECEPTOR COACTIVATOR-RELATED"/>
    <property type="match status" value="1"/>
</dbReference>
<evidence type="ECO:0000256" key="4">
    <source>
        <dbReference type="ARBA" id="ARBA00040604"/>
    </source>
</evidence>
<evidence type="ECO:0000259" key="6">
    <source>
        <dbReference type="PROSITE" id="PS51886"/>
    </source>
</evidence>